<feature type="signal peptide" evidence="2">
    <location>
        <begin position="1"/>
        <end position="22"/>
    </location>
</feature>
<feature type="compositionally biased region" description="Basic and acidic residues" evidence="1">
    <location>
        <begin position="49"/>
        <end position="60"/>
    </location>
</feature>
<proteinExistence type="predicted"/>
<keyword evidence="4" id="KW-1185">Reference proteome</keyword>
<keyword evidence="2" id="KW-0732">Signal</keyword>
<organism evidence="3 4">
    <name type="scientific">Stachybotrys elegans</name>
    <dbReference type="NCBI Taxonomy" id="80388"/>
    <lineage>
        <taxon>Eukaryota</taxon>
        <taxon>Fungi</taxon>
        <taxon>Dikarya</taxon>
        <taxon>Ascomycota</taxon>
        <taxon>Pezizomycotina</taxon>
        <taxon>Sordariomycetes</taxon>
        <taxon>Hypocreomycetidae</taxon>
        <taxon>Hypocreales</taxon>
        <taxon>Stachybotryaceae</taxon>
        <taxon>Stachybotrys</taxon>
    </lineage>
</organism>
<dbReference type="EMBL" id="JAGPNK010000010">
    <property type="protein sequence ID" value="KAH7312740.1"/>
    <property type="molecule type" value="Genomic_DNA"/>
</dbReference>
<dbReference type="AlphaFoldDB" id="A0A8K0SR75"/>
<reference evidence="3" key="1">
    <citation type="journal article" date="2021" name="Nat. Commun.">
        <title>Genetic determinants of endophytism in the Arabidopsis root mycobiome.</title>
        <authorList>
            <person name="Mesny F."/>
            <person name="Miyauchi S."/>
            <person name="Thiergart T."/>
            <person name="Pickel B."/>
            <person name="Atanasova L."/>
            <person name="Karlsson M."/>
            <person name="Huettel B."/>
            <person name="Barry K.W."/>
            <person name="Haridas S."/>
            <person name="Chen C."/>
            <person name="Bauer D."/>
            <person name="Andreopoulos W."/>
            <person name="Pangilinan J."/>
            <person name="LaButti K."/>
            <person name="Riley R."/>
            <person name="Lipzen A."/>
            <person name="Clum A."/>
            <person name="Drula E."/>
            <person name="Henrissat B."/>
            <person name="Kohler A."/>
            <person name="Grigoriev I.V."/>
            <person name="Martin F.M."/>
            <person name="Hacquard S."/>
        </authorList>
    </citation>
    <scope>NUCLEOTIDE SEQUENCE</scope>
    <source>
        <strain evidence="3">MPI-CAGE-CH-0235</strain>
    </source>
</reference>
<evidence type="ECO:0000313" key="3">
    <source>
        <dbReference type="EMBL" id="KAH7312740.1"/>
    </source>
</evidence>
<gene>
    <name evidence="3" type="ORF">B0I35DRAFT_61138</name>
</gene>
<evidence type="ECO:0000313" key="4">
    <source>
        <dbReference type="Proteomes" id="UP000813444"/>
    </source>
</evidence>
<accession>A0A8K0SR75</accession>
<protein>
    <recommendedName>
        <fullName evidence="5">Secreted protein</fullName>
    </recommendedName>
</protein>
<comment type="caution">
    <text evidence="3">The sequence shown here is derived from an EMBL/GenBank/DDBJ whole genome shotgun (WGS) entry which is preliminary data.</text>
</comment>
<evidence type="ECO:0000256" key="1">
    <source>
        <dbReference type="SAM" id="MobiDB-lite"/>
    </source>
</evidence>
<evidence type="ECO:0008006" key="5">
    <source>
        <dbReference type="Google" id="ProtNLM"/>
    </source>
</evidence>
<feature type="chain" id="PRO_5035436853" description="Secreted protein" evidence="2">
    <location>
        <begin position="23"/>
        <end position="132"/>
    </location>
</feature>
<evidence type="ECO:0000256" key="2">
    <source>
        <dbReference type="SAM" id="SignalP"/>
    </source>
</evidence>
<feature type="region of interest" description="Disordered" evidence="1">
    <location>
        <begin position="30"/>
        <end position="74"/>
    </location>
</feature>
<sequence length="132" mass="14559">MLAWTEFVSFLILHARHLFGRAAGPYHGRATYPKTRESGSHSEVQQQRLQRDDFGEEHRGGTSGSRRLPPGMTLAPGFRTVGIVRMGRGQGIITTHTTTSPTWSQTWLSCRKTVRLQSAMGKAVGQQGKGPL</sequence>
<dbReference type="Proteomes" id="UP000813444">
    <property type="component" value="Unassembled WGS sequence"/>
</dbReference>
<name>A0A8K0SR75_9HYPO</name>